<proteinExistence type="predicted"/>
<name>A0A9X1NSV8_9HYPH</name>
<accession>A0A9X1NSV8</accession>
<keyword evidence="2" id="KW-1185">Reference proteome</keyword>
<dbReference type="Proteomes" id="UP001139089">
    <property type="component" value="Unassembled WGS sequence"/>
</dbReference>
<dbReference type="EMBL" id="JAJOZR010000007">
    <property type="protein sequence ID" value="MCD7109700.1"/>
    <property type="molecule type" value="Genomic_DNA"/>
</dbReference>
<comment type="caution">
    <text evidence="1">The sequence shown here is derived from an EMBL/GenBank/DDBJ whole genome shotgun (WGS) entry which is preliminary data.</text>
</comment>
<gene>
    <name evidence="1" type="ORF">LRX75_11695</name>
</gene>
<sequence>MTQTDERAMVAAADKVAADAKTAAKAAQDLAAAVDKSMKAADLVWEYYVTVTQALTVALAPSTQRLPVAAAKAELGDLVQVHPWGRPTIGGVTLGSLVLQSTGFVSSKGVVDVSYALPTLAVAGQLSMPIRLRGFRPPAA</sequence>
<dbReference type="RefSeq" id="WP_231814562.1">
    <property type="nucleotide sequence ID" value="NZ_JAJOZR010000007.1"/>
</dbReference>
<organism evidence="1 2">
    <name type="scientific">Rhizobium quercicola</name>
    <dbReference type="NCBI Taxonomy" id="2901226"/>
    <lineage>
        <taxon>Bacteria</taxon>
        <taxon>Pseudomonadati</taxon>
        <taxon>Pseudomonadota</taxon>
        <taxon>Alphaproteobacteria</taxon>
        <taxon>Hyphomicrobiales</taxon>
        <taxon>Rhizobiaceae</taxon>
        <taxon>Rhizobium/Agrobacterium group</taxon>
        <taxon>Rhizobium</taxon>
    </lineage>
</organism>
<evidence type="ECO:0000313" key="2">
    <source>
        <dbReference type="Proteomes" id="UP001139089"/>
    </source>
</evidence>
<dbReference type="AlphaFoldDB" id="A0A9X1NSV8"/>
<evidence type="ECO:0000313" key="1">
    <source>
        <dbReference type="EMBL" id="MCD7109700.1"/>
    </source>
</evidence>
<reference evidence="1" key="1">
    <citation type="submission" date="2021-12" db="EMBL/GenBank/DDBJ databases">
        <authorList>
            <person name="Li Y."/>
        </authorList>
    </citation>
    <scope>NUCLEOTIDE SEQUENCE</scope>
    <source>
        <strain evidence="1">DKSPLA3</strain>
    </source>
</reference>
<protein>
    <submittedName>
        <fullName evidence="1">Uncharacterized protein</fullName>
    </submittedName>
</protein>